<dbReference type="GO" id="GO:0016491">
    <property type="term" value="F:oxidoreductase activity"/>
    <property type="evidence" value="ECO:0007669"/>
    <property type="project" value="UniProtKB-KW"/>
</dbReference>
<dbReference type="SUPFAM" id="SSF50998">
    <property type="entry name" value="Quinoprotein alcohol dehydrogenase-like"/>
    <property type="match status" value="1"/>
</dbReference>
<evidence type="ECO:0000313" key="6">
    <source>
        <dbReference type="EMBL" id="KAK4456717.1"/>
    </source>
</evidence>
<dbReference type="PANTHER" id="PTHR32303:SF10">
    <property type="entry name" value="OUTER MEMBRANE PROTEIN ASSEMBLY FACTOR BAMB"/>
    <property type="match status" value="1"/>
</dbReference>
<dbReference type="Gene3D" id="2.140.10.10">
    <property type="entry name" value="Quinoprotein alcohol dehydrogenase-like superfamily"/>
    <property type="match status" value="1"/>
</dbReference>
<dbReference type="EMBL" id="MU865174">
    <property type="protein sequence ID" value="KAK4456717.1"/>
    <property type="molecule type" value="Genomic_DNA"/>
</dbReference>
<sequence>MILFRFTSVLLTAAALFPLDAAAGHERPWLGWGGNRYNNRWASTNTRISSDNIAKASIHCQLPAPGGTSATPTVVQGIAYFPIWNGSLVALDYSTCRVKWQINVSQIITDFAPLTPMQKALVCSCSRTSPSVDLYRGIIYFATQAHALVVAADLNTGRVLGRKQINSHPLAQITLSGTLLGDTYYTGVSSAEEGVVGYTSNYTCCTFVGNAAAVRFSRSTNRFTTLWDVPMLPADDPSEPGLWSGAGVWGSAPAIDLARNQVYYATGNLYSVPTRYIPCTAEEPAADPPPGRCTLPARVWQESVIALDLETGRPGWVRQLGALDAWTLACAVNPKNEALCPATPGPDADFGMAPAFVPSGGRDGKDVLVIGQKNGNLYSLSADTGRVKWATAVGPGGVVGGLMWGVAVDDSGHGGRVYFVENNSEGVPWRPQPANDTVITNSAYGAASLLSGEVVWQTPALEGYGAINAPTVVGDVVLAGRQSVINLETDLTALRFGALVALKTTTGQILLDMPLDAYFQSGISVFGNYIFFGTGYHELVNGSFYVLSVM</sequence>
<keyword evidence="3" id="KW-0560">Oxidoreductase</keyword>
<evidence type="ECO:0000259" key="5">
    <source>
        <dbReference type="Pfam" id="PF13360"/>
    </source>
</evidence>
<evidence type="ECO:0000256" key="2">
    <source>
        <dbReference type="ARBA" id="ARBA00008156"/>
    </source>
</evidence>
<proteinExistence type="inferred from homology"/>
<dbReference type="Gene3D" id="2.130.10.10">
    <property type="entry name" value="YVTN repeat-like/Quinoprotein amine dehydrogenase"/>
    <property type="match status" value="1"/>
</dbReference>
<name>A0AAV9H859_9PEZI</name>
<dbReference type="AlphaFoldDB" id="A0AAV9H859"/>
<feature type="chain" id="PRO_5043877585" evidence="4">
    <location>
        <begin position="23"/>
        <end position="550"/>
    </location>
</feature>
<evidence type="ECO:0000256" key="1">
    <source>
        <dbReference type="ARBA" id="ARBA00001931"/>
    </source>
</evidence>
<dbReference type="SMART" id="SM00564">
    <property type="entry name" value="PQQ"/>
    <property type="match status" value="4"/>
</dbReference>
<keyword evidence="4" id="KW-0732">Signal</keyword>
<comment type="cofactor">
    <cofactor evidence="1">
        <name>pyrroloquinoline quinone</name>
        <dbReference type="ChEBI" id="CHEBI:58442"/>
    </cofactor>
</comment>
<evidence type="ECO:0000256" key="3">
    <source>
        <dbReference type="ARBA" id="ARBA00023002"/>
    </source>
</evidence>
<reference evidence="6" key="2">
    <citation type="submission" date="2023-06" db="EMBL/GenBank/DDBJ databases">
        <authorList>
            <consortium name="Lawrence Berkeley National Laboratory"/>
            <person name="Mondo S.J."/>
            <person name="Hensen N."/>
            <person name="Bonometti L."/>
            <person name="Westerberg I."/>
            <person name="Brannstrom I.O."/>
            <person name="Guillou S."/>
            <person name="Cros-Aarteil S."/>
            <person name="Calhoun S."/>
            <person name="Haridas S."/>
            <person name="Kuo A."/>
            <person name="Pangilinan J."/>
            <person name="Riley R."/>
            <person name="Labutti K."/>
            <person name="Andreopoulos B."/>
            <person name="Lipzen A."/>
            <person name="Chen C."/>
            <person name="Yanf M."/>
            <person name="Daum C."/>
            <person name="Ng V."/>
            <person name="Clum A."/>
            <person name="Steindorff A."/>
            <person name="Ohm R."/>
            <person name="Martin F."/>
            <person name="Silar P."/>
            <person name="Natvig D."/>
            <person name="Lalanne C."/>
            <person name="Gautier V."/>
            <person name="Ament-Velasquez S.L."/>
            <person name="Kruys A."/>
            <person name="Hutchinson M.I."/>
            <person name="Powell A.J."/>
            <person name="Barry K."/>
            <person name="Miller A.N."/>
            <person name="Grigoriev I.V."/>
            <person name="Debuchy R."/>
            <person name="Gladieux P."/>
            <person name="Thoren M.H."/>
            <person name="Johannesson H."/>
        </authorList>
    </citation>
    <scope>NUCLEOTIDE SEQUENCE</scope>
    <source>
        <strain evidence="6">PSN324</strain>
    </source>
</reference>
<feature type="signal peptide" evidence="4">
    <location>
        <begin position="1"/>
        <end position="22"/>
    </location>
</feature>
<dbReference type="Pfam" id="PF13360">
    <property type="entry name" value="PQQ_2"/>
    <property type="match status" value="1"/>
</dbReference>
<organism evidence="6 7">
    <name type="scientific">Cladorrhinum samala</name>
    <dbReference type="NCBI Taxonomy" id="585594"/>
    <lineage>
        <taxon>Eukaryota</taxon>
        <taxon>Fungi</taxon>
        <taxon>Dikarya</taxon>
        <taxon>Ascomycota</taxon>
        <taxon>Pezizomycotina</taxon>
        <taxon>Sordariomycetes</taxon>
        <taxon>Sordariomycetidae</taxon>
        <taxon>Sordariales</taxon>
        <taxon>Podosporaceae</taxon>
        <taxon>Cladorrhinum</taxon>
    </lineage>
</organism>
<comment type="caution">
    <text evidence="6">The sequence shown here is derived from an EMBL/GenBank/DDBJ whole genome shotgun (WGS) entry which is preliminary data.</text>
</comment>
<dbReference type="Proteomes" id="UP001321749">
    <property type="component" value="Unassembled WGS sequence"/>
</dbReference>
<comment type="similarity">
    <text evidence="2">Belongs to the bacterial PQQ dehydrogenase family.</text>
</comment>
<dbReference type="InterPro" id="IPR018391">
    <property type="entry name" value="PQQ_b-propeller_rpt"/>
</dbReference>
<feature type="domain" description="Pyrrolo-quinoline quinone repeat" evidence="5">
    <location>
        <begin position="302"/>
        <end position="513"/>
    </location>
</feature>
<gene>
    <name evidence="6" type="ORF">QBC42DRAFT_321651</name>
</gene>
<evidence type="ECO:0000256" key="4">
    <source>
        <dbReference type="SAM" id="SignalP"/>
    </source>
</evidence>
<protein>
    <submittedName>
        <fullName evidence="6">Quino protein alcohol dehydrogenase-like protein</fullName>
    </submittedName>
</protein>
<keyword evidence="7" id="KW-1185">Reference proteome</keyword>
<dbReference type="InterPro" id="IPR015943">
    <property type="entry name" value="WD40/YVTN_repeat-like_dom_sf"/>
</dbReference>
<dbReference type="PANTHER" id="PTHR32303">
    <property type="entry name" value="QUINOPROTEIN ALCOHOL DEHYDROGENASE (CYTOCHROME C)"/>
    <property type="match status" value="1"/>
</dbReference>
<dbReference type="InterPro" id="IPR002372">
    <property type="entry name" value="PQQ_rpt_dom"/>
</dbReference>
<evidence type="ECO:0000313" key="7">
    <source>
        <dbReference type="Proteomes" id="UP001321749"/>
    </source>
</evidence>
<dbReference type="InterPro" id="IPR011047">
    <property type="entry name" value="Quinoprotein_ADH-like_sf"/>
</dbReference>
<reference evidence="6" key="1">
    <citation type="journal article" date="2023" name="Mol. Phylogenet. Evol.">
        <title>Genome-scale phylogeny and comparative genomics of the fungal order Sordariales.</title>
        <authorList>
            <person name="Hensen N."/>
            <person name="Bonometti L."/>
            <person name="Westerberg I."/>
            <person name="Brannstrom I.O."/>
            <person name="Guillou S."/>
            <person name="Cros-Aarteil S."/>
            <person name="Calhoun S."/>
            <person name="Haridas S."/>
            <person name="Kuo A."/>
            <person name="Mondo S."/>
            <person name="Pangilinan J."/>
            <person name="Riley R."/>
            <person name="LaButti K."/>
            <person name="Andreopoulos B."/>
            <person name="Lipzen A."/>
            <person name="Chen C."/>
            <person name="Yan M."/>
            <person name="Daum C."/>
            <person name="Ng V."/>
            <person name="Clum A."/>
            <person name="Steindorff A."/>
            <person name="Ohm R.A."/>
            <person name="Martin F."/>
            <person name="Silar P."/>
            <person name="Natvig D.O."/>
            <person name="Lalanne C."/>
            <person name="Gautier V."/>
            <person name="Ament-Velasquez S.L."/>
            <person name="Kruys A."/>
            <person name="Hutchinson M.I."/>
            <person name="Powell A.J."/>
            <person name="Barry K."/>
            <person name="Miller A.N."/>
            <person name="Grigoriev I.V."/>
            <person name="Debuchy R."/>
            <person name="Gladieux P."/>
            <person name="Hiltunen Thoren M."/>
            <person name="Johannesson H."/>
        </authorList>
    </citation>
    <scope>NUCLEOTIDE SEQUENCE</scope>
    <source>
        <strain evidence="6">PSN324</strain>
    </source>
</reference>
<accession>A0AAV9H859</accession>